<dbReference type="GO" id="GO:0016791">
    <property type="term" value="F:phosphatase activity"/>
    <property type="evidence" value="ECO:0007669"/>
    <property type="project" value="TreeGrafter"/>
</dbReference>
<dbReference type="Gene3D" id="3.40.50.1000">
    <property type="entry name" value="HAD superfamily/HAD-like"/>
    <property type="match status" value="1"/>
</dbReference>
<reference evidence="1 2" key="1">
    <citation type="journal article" date="2016" name="Gut Pathog.">
        <title>Whole genome sequencing of "Faecalibaculum rodentium" ALO17, isolated from C57BL/6J laboratory mouse feces.</title>
        <authorList>
            <person name="Lim S."/>
            <person name="Chang D.H."/>
            <person name="Ahn S."/>
            <person name="Kim B.C."/>
        </authorList>
    </citation>
    <scope>NUCLEOTIDE SEQUENCE [LARGE SCALE GENOMIC DNA]</scope>
    <source>
        <strain evidence="1 2">Alo17</strain>
    </source>
</reference>
<dbReference type="SUPFAM" id="SSF56784">
    <property type="entry name" value="HAD-like"/>
    <property type="match status" value="1"/>
</dbReference>
<dbReference type="Gene3D" id="3.30.1240.10">
    <property type="match status" value="1"/>
</dbReference>
<name>A0A140DWK1_9FIRM</name>
<dbReference type="Pfam" id="PF08282">
    <property type="entry name" value="Hydrolase_3"/>
    <property type="match status" value="1"/>
</dbReference>
<dbReference type="Proteomes" id="UP000069771">
    <property type="component" value="Chromosome"/>
</dbReference>
<evidence type="ECO:0000313" key="2">
    <source>
        <dbReference type="Proteomes" id="UP000069771"/>
    </source>
</evidence>
<dbReference type="AlphaFoldDB" id="A0A140DWK1"/>
<dbReference type="OrthoDB" id="9790031at2"/>
<sequence length="270" mass="29847">MAVKLFFTDLDGTLMVNHRLDSRIRQGIEALRRQGGHVIFNTGRPPMSVWQMQPEVDWLICANGALIYDGEGELVSEKRIDPKDLRDFVMTFGSEPIEIVTKDGVYSNASLGELSRMFLKRKGLPAIPVFSFLLPPFLKSWETRVPAGTLMGLPAVKLEIHDADPEKMKRFLDRHPDLVNAPSMSGLSEITRRDATKGTAALEVLDLLQMDAGQAAAFGDGINDITLLEAIPESYAPETGSEQAKNAAAHILPMPDDHAVIRKMEELIRG</sequence>
<organism evidence="1 2">
    <name type="scientific">Faecalibaculum rodentium</name>
    <dbReference type="NCBI Taxonomy" id="1702221"/>
    <lineage>
        <taxon>Bacteria</taxon>
        <taxon>Bacillati</taxon>
        <taxon>Bacillota</taxon>
        <taxon>Erysipelotrichia</taxon>
        <taxon>Erysipelotrichales</taxon>
        <taxon>Erysipelotrichaceae</taxon>
        <taxon>Faecalibaculum</taxon>
    </lineage>
</organism>
<evidence type="ECO:0008006" key="3">
    <source>
        <dbReference type="Google" id="ProtNLM"/>
    </source>
</evidence>
<evidence type="ECO:0000313" key="1">
    <source>
        <dbReference type="EMBL" id="AMK55028.1"/>
    </source>
</evidence>
<dbReference type="GeneID" id="78478520"/>
<dbReference type="GO" id="GO:0000287">
    <property type="term" value="F:magnesium ion binding"/>
    <property type="evidence" value="ECO:0007669"/>
    <property type="project" value="TreeGrafter"/>
</dbReference>
<proteinExistence type="predicted"/>
<dbReference type="InterPro" id="IPR023214">
    <property type="entry name" value="HAD_sf"/>
</dbReference>
<dbReference type="EMBL" id="CP011391">
    <property type="protein sequence ID" value="AMK55028.1"/>
    <property type="molecule type" value="Genomic_DNA"/>
</dbReference>
<dbReference type="PANTHER" id="PTHR10000:SF8">
    <property type="entry name" value="HAD SUPERFAMILY HYDROLASE-LIKE, TYPE 3"/>
    <property type="match status" value="1"/>
</dbReference>
<dbReference type="GO" id="GO:0005829">
    <property type="term" value="C:cytosol"/>
    <property type="evidence" value="ECO:0007669"/>
    <property type="project" value="TreeGrafter"/>
</dbReference>
<keyword evidence="2" id="KW-1185">Reference proteome</keyword>
<protein>
    <recommendedName>
        <fullName evidence="3">Haloacid dehalogenase</fullName>
    </recommendedName>
</protein>
<dbReference type="RefSeq" id="WP_067558185.1">
    <property type="nucleotide sequence ID" value="NZ_CP011391.1"/>
</dbReference>
<dbReference type="InterPro" id="IPR036412">
    <property type="entry name" value="HAD-like_sf"/>
</dbReference>
<dbReference type="PANTHER" id="PTHR10000">
    <property type="entry name" value="PHOSPHOSERINE PHOSPHATASE"/>
    <property type="match status" value="1"/>
</dbReference>
<gene>
    <name evidence="1" type="ORF">AALO17_18940</name>
</gene>
<dbReference type="STRING" id="1702221.AALO17_18940"/>
<dbReference type="KEGG" id="fro:AALO17_18940"/>
<accession>A0A140DWK1</accession>